<evidence type="ECO:0000256" key="2">
    <source>
        <dbReference type="SAM" id="MobiDB-lite"/>
    </source>
</evidence>
<dbReference type="InterPro" id="IPR007607">
    <property type="entry name" value="BacA/B"/>
</dbReference>
<evidence type="ECO:0000313" key="3">
    <source>
        <dbReference type="EMBL" id="MBB5715284.1"/>
    </source>
</evidence>
<name>A0A7W9BDJ1_9SPHN</name>
<organism evidence="3 4">
    <name type="scientific">Sphingomonas aerophila</name>
    <dbReference type="NCBI Taxonomy" id="1344948"/>
    <lineage>
        <taxon>Bacteria</taxon>
        <taxon>Pseudomonadati</taxon>
        <taxon>Pseudomonadota</taxon>
        <taxon>Alphaproteobacteria</taxon>
        <taxon>Sphingomonadales</taxon>
        <taxon>Sphingomonadaceae</taxon>
        <taxon>Sphingomonas</taxon>
    </lineage>
</organism>
<reference evidence="3 4" key="1">
    <citation type="submission" date="2020-08" db="EMBL/GenBank/DDBJ databases">
        <title>Genomic Encyclopedia of Type Strains, Phase IV (KMG-IV): sequencing the most valuable type-strain genomes for metagenomic binning, comparative biology and taxonomic classification.</title>
        <authorList>
            <person name="Goeker M."/>
        </authorList>
    </citation>
    <scope>NUCLEOTIDE SEQUENCE [LARGE SCALE GENOMIC DNA]</scope>
    <source>
        <strain evidence="3 4">DSM 100044</strain>
    </source>
</reference>
<dbReference type="Proteomes" id="UP000546200">
    <property type="component" value="Unassembled WGS sequence"/>
</dbReference>
<evidence type="ECO:0000256" key="1">
    <source>
        <dbReference type="ARBA" id="ARBA00044755"/>
    </source>
</evidence>
<dbReference type="RefSeq" id="WP_184057476.1">
    <property type="nucleotide sequence ID" value="NZ_JACIJK010000006.1"/>
</dbReference>
<feature type="region of interest" description="Disordered" evidence="2">
    <location>
        <begin position="111"/>
        <end position="145"/>
    </location>
</feature>
<evidence type="ECO:0000313" key="4">
    <source>
        <dbReference type="Proteomes" id="UP000546200"/>
    </source>
</evidence>
<dbReference type="AlphaFoldDB" id="A0A7W9BDJ1"/>
<dbReference type="EMBL" id="JACIJK010000006">
    <property type="protein sequence ID" value="MBB5715284.1"/>
    <property type="molecule type" value="Genomic_DNA"/>
</dbReference>
<comment type="similarity">
    <text evidence="1">Belongs to the bactofilin family.</text>
</comment>
<keyword evidence="4" id="KW-1185">Reference proteome</keyword>
<dbReference type="Pfam" id="PF04519">
    <property type="entry name" value="Bactofilin"/>
    <property type="match status" value="1"/>
</dbReference>
<protein>
    <submittedName>
        <fullName evidence="3">Cytoskeletal protein CcmA (Bactofilin family)</fullName>
    </submittedName>
</protein>
<gene>
    <name evidence="3" type="ORF">FHS94_002130</name>
</gene>
<sequence length="145" mass="14719">MSTGDGRDIHARAAPATITAGISITGDVACSTDLQIAGRVQGDVRCSTVFVDEGGSVAGGIYAERVRVSGLVEGTIEAGDLAVEPGGRVSGNVSYARLKVSASAVVEGSFKHRGSDASAPVPAPDTGLKLVDSPDHANPRRVYVD</sequence>
<proteinExistence type="inferred from homology"/>
<feature type="compositionally biased region" description="Basic and acidic residues" evidence="2">
    <location>
        <begin position="132"/>
        <end position="145"/>
    </location>
</feature>
<dbReference type="PANTHER" id="PTHR35024:SF4">
    <property type="entry name" value="POLYMER-FORMING CYTOSKELETAL PROTEIN"/>
    <property type="match status" value="1"/>
</dbReference>
<accession>A0A7W9BDJ1</accession>
<dbReference type="PANTHER" id="PTHR35024">
    <property type="entry name" value="HYPOTHETICAL CYTOSOLIC PROTEIN"/>
    <property type="match status" value="1"/>
</dbReference>
<comment type="caution">
    <text evidence="3">The sequence shown here is derived from an EMBL/GenBank/DDBJ whole genome shotgun (WGS) entry which is preliminary data.</text>
</comment>